<evidence type="ECO:0000313" key="3">
    <source>
        <dbReference type="Proteomes" id="UP000239156"/>
    </source>
</evidence>
<dbReference type="EMBL" id="PKSL01000153">
    <property type="protein sequence ID" value="POW01766.1"/>
    <property type="molecule type" value="Genomic_DNA"/>
</dbReference>
<accession>A0A2S4UWX6</accession>
<protein>
    <submittedName>
        <fullName evidence="2">Uncharacterized protein</fullName>
    </submittedName>
</protein>
<reference evidence="2" key="1">
    <citation type="submission" date="2017-12" db="EMBL/GenBank/DDBJ databases">
        <title>Gene loss provides genomic basis for host adaptation in cereal stripe rust fungi.</title>
        <authorList>
            <person name="Xia C."/>
        </authorList>
    </citation>
    <scope>NUCLEOTIDE SEQUENCE [LARGE SCALE GENOMIC DNA]</scope>
    <source>
        <strain evidence="2">93-210</strain>
    </source>
</reference>
<dbReference type="VEuPathDB" id="FungiDB:PSTT_12266"/>
<feature type="signal peptide" evidence="1">
    <location>
        <begin position="1"/>
        <end position="22"/>
    </location>
</feature>
<comment type="caution">
    <text evidence="2">The sequence shown here is derived from an EMBL/GenBank/DDBJ whole genome shotgun (WGS) entry which is preliminary data.</text>
</comment>
<evidence type="ECO:0000313" key="2">
    <source>
        <dbReference type="EMBL" id="POW01766.1"/>
    </source>
</evidence>
<gene>
    <name evidence="2" type="ORF">PSTT_12266</name>
</gene>
<keyword evidence="1" id="KW-0732">Signal</keyword>
<dbReference type="VEuPathDB" id="FungiDB:PSHT_09252"/>
<name>A0A2S4UWX6_9BASI</name>
<keyword evidence="3" id="KW-1185">Reference proteome</keyword>
<feature type="non-terminal residue" evidence="2">
    <location>
        <position position="133"/>
    </location>
</feature>
<dbReference type="OrthoDB" id="10301592at2759"/>
<sequence>MHSMKFFVVLITITLGGQAVQAADPAFDSSAFKCEDKNKPNTMCLGTKVKSAKQRKNYWINVWSISQILVQPAVMSDLPTAPPMFTCDEARKKFQGGFHNTCCSKDLDLAKFTAPKHRLRNWIEQLLINSVPI</sequence>
<dbReference type="Proteomes" id="UP000239156">
    <property type="component" value="Unassembled WGS sequence"/>
</dbReference>
<organism evidence="2 3">
    <name type="scientific">Puccinia striiformis</name>
    <dbReference type="NCBI Taxonomy" id="27350"/>
    <lineage>
        <taxon>Eukaryota</taxon>
        <taxon>Fungi</taxon>
        <taxon>Dikarya</taxon>
        <taxon>Basidiomycota</taxon>
        <taxon>Pucciniomycotina</taxon>
        <taxon>Pucciniomycetes</taxon>
        <taxon>Pucciniales</taxon>
        <taxon>Pucciniaceae</taxon>
        <taxon>Puccinia</taxon>
    </lineage>
</organism>
<feature type="chain" id="PRO_5046135551" evidence="1">
    <location>
        <begin position="23"/>
        <end position="133"/>
    </location>
</feature>
<proteinExistence type="predicted"/>
<evidence type="ECO:0000256" key="1">
    <source>
        <dbReference type="SAM" id="SignalP"/>
    </source>
</evidence>